<dbReference type="Proteomes" id="UP000663970">
    <property type="component" value="Unassembled WGS sequence"/>
</dbReference>
<feature type="transmembrane region" description="Helical" evidence="1">
    <location>
        <begin position="7"/>
        <end position="25"/>
    </location>
</feature>
<evidence type="ECO:0000256" key="1">
    <source>
        <dbReference type="SAM" id="Phobius"/>
    </source>
</evidence>
<dbReference type="EMBL" id="JAEKJY010000001">
    <property type="protein sequence ID" value="MBN8234152.1"/>
    <property type="molecule type" value="Genomic_DNA"/>
</dbReference>
<name>A0ABS3DS34_9BACI</name>
<keyword evidence="1" id="KW-0812">Transmembrane</keyword>
<keyword evidence="1" id="KW-0472">Membrane</keyword>
<keyword evidence="3" id="KW-1185">Reference proteome</keyword>
<accession>A0ABS3DS34</accession>
<evidence type="ECO:0000313" key="3">
    <source>
        <dbReference type="Proteomes" id="UP000663970"/>
    </source>
</evidence>
<evidence type="ECO:0000313" key="2">
    <source>
        <dbReference type="EMBL" id="MBN8234152.1"/>
    </source>
</evidence>
<proteinExistence type="predicted"/>
<feature type="transmembrane region" description="Helical" evidence="1">
    <location>
        <begin position="31"/>
        <end position="49"/>
    </location>
</feature>
<gene>
    <name evidence="2" type="ORF">JF544_02790</name>
</gene>
<organism evidence="2 3">
    <name type="scientific">Halobacillus kuroshimensis</name>
    <dbReference type="NCBI Taxonomy" id="302481"/>
    <lineage>
        <taxon>Bacteria</taxon>
        <taxon>Bacillati</taxon>
        <taxon>Bacillota</taxon>
        <taxon>Bacilli</taxon>
        <taxon>Bacillales</taxon>
        <taxon>Bacillaceae</taxon>
        <taxon>Halobacillus</taxon>
    </lineage>
</organism>
<reference evidence="2 3" key="1">
    <citation type="submission" date="2020-12" db="EMBL/GenBank/DDBJ databases">
        <title>Oil enriched cultivation method for isolating marine PHA-producing bacteria.</title>
        <authorList>
            <person name="Zheng W."/>
            <person name="Yu S."/>
            <person name="Huang Y."/>
        </authorList>
    </citation>
    <scope>NUCLEOTIDE SEQUENCE [LARGE SCALE GENOMIC DNA]</scope>
    <source>
        <strain evidence="2 3">SY-2-6</strain>
    </source>
</reference>
<protein>
    <submittedName>
        <fullName evidence="2">Uncharacterized protein</fullName>
    </submittedName>
</protein>
<sequence length="62" mass="7246">MLRWMIYLFLFVLNGAFLLSVFNVWTNFTALWVMVIFTGIFLGTFEVLHRLGKLTDVKKGES</sequence>
<dbReference type="RefSeq" id="WP_206932314.1">
    <property type="nucleotide sequence ID" value="NZ_JAEKJY010000001.1"/>
</dbReference>
<comment type="caution">
    <text evidence="2">The sequence shown here is derived from an EMBL/GenBank/DDBJ whole genome shotgun (WGS) entry which is preliminary data.</text>
</comment>
<keyword evidence="1" id="KW-1133">Transmembrane helix</keyword>